<keyword evidence="4" id="KW-1185">Reference proteome</keyword>
<reference evidence="3 4" key="2">
    <citation type="submission" date="2023-10" db="EMBL/GenBank/DDBJ databases">
        <authorList>
            <person name="Han X.F."/>
        </authorList>
    </citation>
    <scope>NUCLEOTIDE SEQUENCE [LARGE SCALE GENOMIC DNA]</scope>
    <source>
        <strain evidence="3 4">KCTC 39840</strain>
    </source>
</reference>
<dbReference type="EMBL" id="JAWSTH010000066">
    <property type="protein sequence ID" value="MDW5596828.1"/>
    <property type="molecule type" value="Genomic_DNA"/>
</dbReference>
<gene>
    <name evidence="3" type="ORF">R7226_20950</name>
</gene>
<keyword evidence="3" id="KW-0378">Hydrolase</keyword>
<evidence type="ECO:0000313" key="4">
    <source>
        <dbReference type="Proteomes" id="UP001284601"/>
    </source>
</evidence>
<feature type="signal peptide" evidence="2">
    <location>
        <begin position="1"/>
        <end position="24"/>
    </location>
</feature>
<dbReference type="Gene3D" id="2.60.120.260">
    <property type="entry name" value="Galactose-binding domain-like"/>
    <property type="match status" value="1"/>
</dbReference>
<dbReference type="InterPro" id="IPR008979">
    <property type="entry name" value="Galactose-bd-like_sf"/>
</dbReference>
<comment type="caution">
    <text evidence="3">The sequence shown here is derived from an EMBL/GenBank/DDBJ whole genome shotgun (WGS) entry which is preliminary data.</text>
</comment>
<evidence type="ECO:0000256" key="2">
    <source>
        <dbReference type="SAM" id="SignalP"/>
    </source>
</evidence>
<protein>
    <submittedName>
        <fullName evidence="3">Glycosyl hydrolase</fullName>
    </submittedName>
</protein>
<dbReference type="GO" id="GO:0016787">
    <property type="term" value="F:hydrolase activity"/>
    <property type="evidence" value="ECO:0007669"/>
    <property type="project" value="UniProtKB-KW"/>
</dbReference>
<reference evidence="4" key="1">
    <citation type="submission" date="2023-07" db="EMBL/GenBank/DDBJ databases">
        <title>Conexibacter stalactiti sp. nov., isolated from stalactites in a lava cave and emended description of the genus Conexibacter.</title>
        <authorList>
            <person name="Lee S.D."/>
        </authorList>
    </citation>
    <scope>NUCLEOTIDE SEQUENCE [LARGE SCALE GENOMIC DNA]</scope>
    <source>
        <strain evidence="4">KCTC 39840</strain>
    </source>
</reference>
<feature type="compositionally biased region" description="Pro residues" evidence="1">
    <location>
        <begin position="1004"/>
        <end position="1014"/>
    </location>
</feature>
<dbReference type="SUPFAM" id="SSF49785">
    <property type="entry name" value="Galactose-binding domain-like"/>
    <property type="match status" value="1"/>
</dbReference>
<feature type="region of interest" description="Disordered" evidence="1">
    <location>
        <begin position="1004"/>
        <end position="1024"/>
    </location>
</feature>
<organism evidence="3 4">
    <name type="scientific">Conexibacter stalactiti</name>
    <dbReference type="NCBI Taxonomy" id="1940611"/>
    <lineage>
        <taxon>Bacteria</taxon>
        <taxon>Bacillati</taxon>
        <taxon>Actinomycetota</taxon>
        <taxon>Thermoleophilia</taxon>
        <taxon>Solirubrobacterales</taxon>
        <taxon>Conexibacteraceae</taxon>
        <taxon>Conexibacter</taxon>
    </lineage>
</organism>
<accession>A0ABU4HU58</accession>
<name>A0ABU4HU58_9ACTN</name>
<dbReference type="Proteomes" id="UP001284601">
    <property type="component" value="Unassembled WGS sequence"/>
</dbReference>
<dbReference type="PANTHER" id="PTHR36848:SF2">
    <property type="entry name" value="SECRETED PROTEIN"/>
    <property type="match status" value="1"/>
</dbReference>
<dbReference type="Pfam" id="PF17132">
    <property type="entry name" value="Glyco_hydro_106"/>
    <property type="match status" value="1"/>
</dbReference>
<dbReference type="InterPro" id="IPR053161">
    <property type="entry name" value="Ulvan_degrading_GH"/>
</dbReference>
<evidence type="ECO:0000313" key="3">
    <source>
        <dbReference type="EMBL" id="MDW5596828.1"/>
    </source>
</evidence>
<evidence type="ECO:0000256" key="1">
    <source>
        <dbReference type="SAM" id="MobiDB-lite"/>
    </source>
</evidence>
<keyword evidence="2" id="KW-0732">Signal</keyword>
<sequence>MRRSKAPCIAAALALAAGVTTATAGPATAALAPHPEPLVQPQAFKTPASDVRPQTRWWWGQFFGNGLPLGPMSVAETRREMREFAAAGFGSVEIAFGRANWATAEQRENLEAALDEADKLGMTVDMTIGANWPVTTPNTRAGSGLSQQELQYGRADVTGGTTFDGPAPAPYDDAANARGGRLFAVTAAKVLDAGPAVTRVNAPPTTSTVLDPSSLVDLTAEVDAGGNLTWEVPGEGSWIVFAFWQRDARQDVIDAFDAAPVAAAGRYVGEHQFTDGAAALLRKAGGSFFEDSLELRAEGLFWTHEMAARFEQRRGYGVRRLLPLFFQQGMNSFWVPEFEPVADFELPEQQGRRIRHDYYETLTDLYVDEHLQSFQDWADSRGVQYRSQAAFGQNLDTIRSARELARMGGLADTESYNAGDRQVNDLVGNRDRWRFAFDMHRNVSSGAHQGGSSEISSELGAQGGKAYSFNIGDYKTIMDKEWAAGTSRITLHGASYQGTTARWPGDTAFGEYVSDSWNASWPQWAHWKPMSDYWARGTTVLETGTPRTDVAIYRDGFVTIAATGQVEVPRAGLFDALALERAGYSLGYLDPNGVIDRDAEGDGVLFPRGPRYRAIVIDERALPAAVAERLAEEAEQGLAVVFVGELPNRDTSYKNATRGDIRVQRAIERLLDAPTVARAATQADAAGALQRLGVVPDARWSTPVQVYSQQRETKTADYYYLYNATSDEVTFDGSFASKGRPYALDLWNGDITPLAAFRQDGERTSIPLTLPPLGTTVLAIRKDEPVPARHIVSAPNDELVVTGEQTVELRDVAGGPREVRFSDGTSSSVNVPPLPAPLTPASWQLHIDGATATGTVPHDLELTELKPWVQIPGLERVAGVGTYTTTLDLPADWTAAERGALLQLGTVLGTVRIWVNGSEAGPGTVAAQRRWDVSALLKPGANELKVEVATALRNAVPSGFGPFVRFSERYGLLGPVQLIPYGRAAVDLKAPVVTPPVVRPPLPNPPVVRPPAARPPVTRRAAARAPTLRVTRSVRLARLTKRGLVAVVAVPARGKITFSLTHAKVRYATVTKTAGRAGSHRIVVKLGSRAKRRLATRTRGKAVTLTLTAKVTSGGRTRTLTSRIEVRR</sequence>
<dbReference type="PANTHER" id="PTHR36848">
    <property type="entry name" value="DNA-BINDING PROTEIN (PUTATIVE SECRETED PROTEIN)-RELATED"/>
    <property type="match status" value="1"/>
</dbReference>
<proteinExistence type="predicted"/>
<feature type="compositionally biased region" description="Low complexity" evidence="1">
    <location>
        <begin position="1015"/>
        <end position="1024"/>
    </location>
</feature>
<dbReference type="RefSeq" id="WP_318599265.1">
    <property type="nucleotide sequence ID" value="NZ_JAWSTH010000066.1"/>
</dbReference>
<feature type="chain" id="PRO_5045292541" evidence="2">
    <location>
        <begin position="25"/>
        <end position="1128"/>
    </location>
</feature>